<dbReference type="Pfam" id="PF05212">
    <property type="entry name" value="DUF707"/>
    <property type="match status" value="1"/>
</dbReference>
<evidence type="ECO:0000313" key="4">
    <source>
        <dbReference type="Proteomes" id="UP001271263"/>
    </source>
</evidence>
<sequence>MKRYLVIARIGDNSLHPNWLENGTPNFDLFLSYFGDTDDKFRDDATYYEKVKGGKWPIVHQLISNNWSLISQYEAVWIPDDDILADANTINKMFSLFEGFDLALAQPALTMNSYFSHSSLLCQPDSVLRYSNFVEVMVPIFSKSALEHLKQSMGQSPSGWGLDALWPHLIDNPKHNKIAVIDAAAVIHTRPVGGELYKLNPELSPEKDALHLQSLYPQFNISRRHGPNKFKVYSQVSQSSTHSGRLASIRGKLQRVIAKHKAKSRPKYPNN</sequence>
<dbReference type="RefSeq" id="WP_310655449.1">
    <property type="nucleotide sequence ID" value="NZ_JAPMLA010000002.1"/>
</dbReference>
<reference evidence="2 4" key="1">
    <citation type="journal article" date="2022" name="bioRxiv">
        <title>Prophages regulate Shewanella fidelis 3313 motility and biofilm formation: implications for gut colonization dynamics in Ciona robusta.</title>
        <authorList>
            <person name="Natarajan O."/>
            <person name="Gibboney S.L."/>
            <person name="Young M.N."/>
            <person name="Lim S.J."/>
            <person name="Pluta N."/>
            <person name="Atkinson C.G."/>
            <person name="Leigh B.A."/>
            <person name="Liberti A."/>
            <person name="Kees E.D."/>
            <person name="Breitbart M."/>
            <person name="Gralnick J.A."/>
            <person name="Dishaw L.J."/>
        </authorList>
    </citation>
    <scope>NUCLEOTIDE SEQUENCE [LARGE SCALE GENOMIC DNA]</scope>
    <source>
        <strain evidence="2 4">JG4066</strain>
    </source>
</reference>
<protein>
    <submittedName>
        <fullName evidence="1">DUF707 domain-containing protein</fullName>
    </submittedName>
</protein>
<gene>
    <name evidence="1" type="ORF">OS133_16320</name>
    <name evidence="2" type="ORF">OS134_04185</name>
</gene>
<name>A0AAW8NSK7_9GAMM</name>
<keyword evidence="4" id="KW-1185">Reference proteome</keyword>
<evidence type="ECO:0000313" key="2">
    <source>
        <dbReference type="EMBL" id="MDW4823274.1"/>
    </source>
</evidence>
<dbReference type="EMBL" id="JAPMLE010000001">
    <property type="protein sequence ID" value="MDR8525191.1"/>
    <property type="molecule type" value="Genomic_DNA"/>
</dbReference>
<dbReference type="Proteomes" id="UP001259340">
    <property type="component" value="Unassembled WGS sequence"/>
</dbReference>
<comment type="caution">
    <text evidence="1">The sequence shown here is derived from an EMBL/GenBank/DDBJ whole genome shotgun (WGS) entry which is preliminary data.</text>
</comment>
<accession>A0AAW8NSK7</accession>
<proteinExistence type="predicted"/>
<evidence type="ECO:0000313" key="1">
    <source>
        <dbReference type="EMBL" id="MDR8525191.1"/>
    </source>
</evidence>
<reference evidence="1" key="2">
    <citation type="submission" date="2022-11" db="EMBL/GenBank/DDBJ databases">
        <title>Prophages regulate Shewanella fidelis motility and biofilm formation: implications for gut colonization dynamics in Ciona robusta.</title>
        <authorList>
            <person name="Natarajan O."/>
            <person name="Gibboney S.L."/>
            <person name="Young M.N."/>
            <person name="Lim S.J."/>
            <person name="Pluta N."/>
            <person name="Atkinson C.G.F."/>
            <person name="Leigh B.A."/>
            <person name="Liberti A."/>
            <person name="Kees E."/>
            <person name="Breitbart M."/>
            <person name="Gralnick J."/>
            <person name="Dishaw L.J."/>
        </authorList>
    </citation>
    <scope>NUCLEOTIDE SEQUENCE</scope>
    <source>
        <strain evidence="1">3313</strain>
    </source>
</reference>
<organism evidence="1 3">
    <name type="scientific">Shewanella fidelis</name>
    <dbReference type="NCBI Taxonomy" id="173509"/>
    <lineage>
        <taxon>Bacteria</taxon>
        <taxon>Pseudomonadati</taxon>
        <taxon>Pseudomonadota</taxon>
        <taxon>Gammaproteobacteria</taxon>
        <taxon>Alteromonadales</taxon>
        <taxon>Shewanellaceae</taxon>
        <taxon>Shewanella</taxon>
    </lineage>
</organism>
<dbReference type="InterPro" id="IPR007877">
    <property type="entry name" value="DUF707"/>
</dbReference>
<evidence type="ECO:0000313" key="3">
    <source>
        <dbReference type="Proteomes" id="UP001259340"/>
    </source>
</evidence>
<dbReference type="Proteomes" id="UP001271263">
    <property type="component" value="Unassembled WGS sequence"/>
</dbReference>
<dbReference type="AlphaFoldDB" id="A0AAW8NSK7"/>
<dbReference type="EMBL" id="JAPMLD010000001">
    <property type="protein sequence ID" value="MDW4823274.1"/>
    <property type="molecule type" value="Genomic_DNA"/>
</dbReference>